<evidence type="ECO:0000259" key="3">
    <source>
        <dbReference type="Pfam" id="PF01048"/>
    </source>
</evidence>
<dbReference type="Pfam" id="PF01048">
    <property type="entry name" value="PNP_UDP_1"/>
    <property type="match status" value="1"/>
</dbReference>
<accession>A0ABW3RGH7</accession>
<feature type="domain" description="Nucleoside phosphorylase" evidence="3">
    <location>
        <begin position="29"/>
        <end position="188"/>
    </location>
</feature>
<dbReference type="RefSeq" id="WP_380894380.1">
    <property type="nucleotide sequence ID" value="NZ_JBHTKY010000001.1"/>
</dbReference>
<dbReference type="Gene3D" id="3.40.50.1580">
    <property type="entry name" value="Nucleoside phosphorylase domain"/>
    <property type="match status" value="1"/>
</dbReference>
<comment type="similarity">
    <text evidence="1">Belongs to the PNP/UDP phosphorylase family. Futalosine hydrolase subfamily.</text>
</comment>
<comment type="function">
    <text evidence="1">Catalyzes the hydrolysis of futalosine (FL) to dehypoxanthine futalosine (DHFL) and hypoxanthine, a step in the biosynthesis of menaquinone (MK, vitamin K2).</text>
</comment>
<comment type="catalytic activity">
    <reaction evidence="1">
        <text>futalosine + H2O = dehypoxanthine futalosine + hypoxanthine</text>
        <dbReference type="Rhea" id="RHEA:25904"/>
        <dbReference type="ChEBI" id="CHEBI:15377"/>
        <dbReference type="ChEBI" id="CHEBI:17368"/>
        <dbReference type="ChEBI" id="CHEBI:58863"/>
        <dbReference type="ChEBI" id="CHEBI:58864"/>
        <dbReference type="EC" id="3.2.2.26"/>
    </reaction>
</comment>
<dbReference type="InterPro" id="IPR019963">
    <property type="entry name" value="FL_hydrolase_MqnB"/>
</dbReference>
<dbReference type="GO" id="GO:0016798">
    <property type="term" value="F:hydrolase activity, acting on glycosyl bonds"/>
    <property type="evidence" value="ECO:0007669"/>
    <property type="project" value="UniProtKB-KW"/>
</dbReference>
<comment type="pathway">
    <text evidence="1">Quinol/quinone metabolism; menaquinone biosynthesis.</text>
</comment>
<protein>
    <recommendedName>
        <fullName evidence="1 2">Futalosine hydrolase</fullName>
        <shortName evidence="1">FL hydrolase</shortName>
        <ecNumber evidence="1 2">3.2.2.26</ecNumber>
    </recommendedName>
    <alternativeName>
        <fullName evidence="1">Futalosine nucleosidase</fullName>
    </alternativeName>
    <alternativeName>
        <fullName evidence="1">Menaquinone biosynthetic enzyme MqnB</fullName>
    </alternativeName>
</protein>
<evidence type="ECO:0000256" key="1">
    <source>
        <dbReference type="HAMAP-Rule" id="MF_00991"/>
    </source>
</evidence>
<sequence>MKTLVVAATELEISASIPTLIETNTDYLVTGVGMVATAFSMGQHLSNNSYDLLINVGIAGTFNPYHQLGSIHRIKTDRIHEFGAENDQDFIPIDSLGFGNSVFVEILPQLSLPAEFYDIPYIDGITVNKAHGSEDSIKKIKNEYGLGLLESMEGAAFFYVANKLRIPCIQVRTISNLVERRNTENWNIPLALKELNTWLQSFVTVLQSS</sequence>
<keyword evidence="5" id="KW-1185">Reference proteome</keyword>
<dbReference type="PANTHER" id="PTHR46832">
    <property type="entry name" value="5'-METHYLTHIOADENOSINE/S-ADENOSYLHOMOCYSTEINE NUCLEOSIDASE"/>
    <property type="match status" value="1"/>
</dbReference>
<name>A0ABW3RGH7_9SPHI</name>
<keyword evidence="4" id="KW-0326">Glycosidase</keyword>
<dbReference type="HAMAP" id="MF_00991">
    <property type="entry name" value="MqnB"/>
    <property type="match status" value="1"/>
</dbReference>
<evidence type="ECO:0000313" key="4">
    <source>
        <dbReference type="EMBL" id="MFD1164088.1"/>
    </source>
</evidence>
<comment type="caution">
    <text evidence="4">The sequence shown here is derived from an EMBL/GenBank/DDBJ whole genome shotgun (WGS) entry which is preliminary data.</text>
</comment>
<dbReference type="InterPro" id="IPR000845">
    <property type="entry name" value="Nucleoside_phosphorylase_d"/>
</dbReference>
<organism evidence="4 5">
    <name type="scientific">Sphingobacterium daejeonense</name>
    <dbReference type="NCBI Taxonomy" id="371142"/>
    <lineage>
        <taxon>Bacteria</taxon>
        <taxon>Pseudomonadati</taxon>
        <taxon>Bacteroidota</taxon>
        <taxon>Sphingobacteriia</taxon>
        <taxon>Sphingobacteriales</taxon>
        <taxon>Sphingobacteriaceae</taxon>
        <taxon>Sphingobacterium</taxon>
    </lineage>
</organism>
<keyword evidence="1" id="KW-0474">Menaquinone biosynthesis</keyword>
<keyword evidence="1 4" id="KW-0378">Hydrolase</keyword>
<dbReference type="NCBIfam" id="TIGR03664">
    <property type="entry name" value="fut_nucase"/>
    <property type="match status" value="1"/>
</dbReference>
<dbReference type="EMBL" id="JBHTKY010000001">
    <property type="protein sequence ID" value="MFD1164088.1"/>
    <property type="molecule type" value="Genomic_DNA"/>
</dbReference>
<evidence type="ECO:0000256" key="2">
    <source>
        <dbReference type="NCBIfam" id="TIGR03664"/>
    </source>
</evidence>
<proteinExistence type="inferred from homology"/>
<evidence type="ECO:0000313" key="5">
    <source>
        <dbReference type="Proteomes" id="UP001597205"/>
    </source>
</evidence>
<gene>
    <name evidence="1 4" type="primary">mqnB</name>
    <name evidence="4" type="ORF">ACFQ2C_00565</name>
</gene>
<dbReference type="SUPFAM" id="SSF53167">
    <property type="entry name" value="Purine and uridine phosphorylases"/>
    <property type="match status" value="1"/>
</dbReference>
<reference evidence="5" key="1">
    <citation type="journal article" date="2019" name="Int. J. Syst. Evol. Microbiol.">
        <title>The Global Catalogue of Microorganisms (GCM) 10K type strain sequencing project: providing services to taxonomists for standard genome sequencing and annotation.</title>
        <authorList>
            <consortium name="The Broad Institute Genomics Platform"/>
            <consortium name="The Broad Institute Genome Sequencing Center for Infectious Disease"/>
            <person name="Wu L."/>
            <person name="Ma J."/>
        </authorList>
    </citation>
    <scope>NUCLEOTIDE SEQUENCE [LARGE SCALE GENOMIC DNA]</scope>
    <source>
        <strain evidence="5">CCUG 52468</strain>
    </source>
</reference>
<dbReference type="EC" id="3.2.2.26" evidence="1 2"/>
<dbReference type="InterPro" id="IPR035994">
    <property type="entry name" value="Nucleoside_phosphorylase_sf"/>
</dbReference>
<dbReference type="PANTHER" id="PTHR46832:SF2">
    <property type="entry name" value="FUTALOSINE HYDROLASE"/>
    <property type="match status" value="1"/>
</dbReference>
<dbReference type="Proteomes" id="UP001597205">
    <property type="component" value="Unassembled WGS sequence"/>
</dbReference>